<comment type="caution">
    <text evidence="1">The sequence shown here is derived from an EMBL/GenBank/DDBJ whole genome shotgun (WGS) entry which is preliminary data.</text>
</comment>
<proteinExistence type="predicted"/>
<keyword evidence="2" id="KW-1185">Reference proteome</keyword>
<organism evidence="1 2">
    <name type="scientific">Microvirga brassicacearum</name>
    <dbReference type="NCBI Taxonomy" id="2580413"/>
    <lineage>
        <taxon>Bacteria</taxon>
        <taxon>Pseudomonadati</taxon>
        <taxon>Pseudomonadota</taxon>
        <taxon>Alphaproteobacteria</taxon>
        <taxon>Hyphomicrobiales</taxon>
        <taxon>Methylobacteriaceae</taxon>
        <taxon>Microvirga</taxon>
    </lineage>
</organism>
<dbReference type="AlphaFoldDB" id="A0A5N3PBW9"/>
<name>A0A5N3PBW9_9HYPH</name>
<evidence type="ECO:0000313" key="2">
    <source>
        <dbReference type="Proteomes" id="UP000325684"/>
    </source>
</evidence>
<reference evidence="1 2" key="1">
    <citation type="journal article" date="2019" name="Microorganisms">
        <title>Genome Insights into the Novel Species Microvirga brassicacearum, a Rapeseed Endophyte with Biotechnological Potential.</title>
        <authorList>
            <person name="Jimenez-Gomez A."/>
            <person name="Saati-Santamaria Z."/>
            <person name="Igual J.M."/>
            <person name="Rivas R."/>
            <person name="Mateos P.F."/>
            <person name="Garcia-Fraile P."/>
        </authorList>
    </citation>
    <scope>NUCLEOTIDE SEQUENCE [LARGE SCALE GENOMIC DNA]</scope>
    <source>
        <strain evidence="1 2">CDVBN77</strain>
    </source>
</reference>
<accession>A0A5N3PBW9</accession>
<sequence length="89" mass="9838">MRISAVLGIYGSLQVLHETREEVMEWLQASHGAAPYNGRAPIALMATGSLEDLMAVRSFLAAAQQGAYMPPNETDKGFTPYRDEDIHWS</sequence>
<protein>
    <submittedName>
        <fullName evidence="1">DUF2384 domain-containing protein</fullName>
    </submittedName>
</protein>
<evidence type="ECO:0000313" key="1">
    <source>
        <dbReference type="EMBL" id="KAB0267248.1"/>
    </source>
</evidence>
<gene>
    <name evidence="1" type="ORF">FEZ63_07925</name>
</gene>
<dbReference type="Proteomes" id="UP000325684">
    <property type="component" value="Unassembled WGS sequence"/>
</dbReference>
<dbReference type="EMBL" id="VCMV01000013">
    <property type="protein sequence ID" value="KAB0267248.1"/>
    <property type="molecule type" value="Genomic_DNA"/>
</dbReference>
<dbReference type="OrthoDB" id="8020789at2"/>